<dbReference type="GeneID" id="117639997"/>
<feature type="transmembrane region" description="Helical" evidence="2">
    <location>
        <begin position="626"/>
        <end position="644"/>
    </location>
</feature>
<dbReference type="GO" id="GO:0016747">
    <property type="term" value="F:acyltransferase activity, transferring groups other than amino-acyl groups"/>
    <property type="evidence" value="ECO:0007669"/>
    <property type="project" value="InterPro"/>
</dbReference>
<name>A0A6P8XY51_THRPL</name>
<dbReference type="KEGG" id="tpal:117639997"/>
<dbReference type="Pfam" id="PF20146">
    <property type="entry name" value="NRF"/>
    <property type="match status" value="1"/>
</dbReference>
<feature type="transmembrane region" description="Helical" evidence="2">
    <location>
        <begin position="195"/>
        <end position="217"/>
    </location>
</feature>
<evidence type="ECO:0000256" key="2">
    <source>
        <dbReference type="SAM" id="Phobius"/>
    </source>
</evidence>
<evidence type="ECO:0000313" key="6">
    <source>
        <dbReference type="RefSeq" id="XP_034232028.1"/>
    </source>
</evidence>
<dbReference type="InParanoid" id="A0A6P8XY51"/>
<proteinExistence type="predicted"/>
<feature type="region of interest" description="Disordered" evidence="1">
    <location>
        <begin position="673"/>
        <end position="709"/>
    </location>
</feature>
<dbReference type="InterPro" id="IPR002656">
    <property type="entry name" value="Acyl_transf_3_dom"/>
</dbReference>
<dbReference type="FunCoup" id="A0A6P8XY51">
    <property type="interactions" value="4"/>
</dbReference>
<keyword evidence="5" id="KW-1185">Reference proteome</keyword>
<keyword evidence="2" id="KW-0812">Transmembrane</keyword>
<dbReference type="AlphaFoldDB" id="A0A6P8XY51"/>
<organism evidence="6">
    <name type="scientific">Thrips palmi</name>
    <name type="common">Melon thrips</name>
    <dbReference type="NCBI Taxonomy" id="161013"/>
    <lineage>
        <taxon>Eukaryota</taxon>
        <taxon>Metazoa</taxon>
        <taxon>Ecdysozoa</taxon>
        <taxon>Arthropoda</taxon>
        <taxon>Hexapoda</taxon>
        <taxon>Insecta</taxon>
        <taxon>Pterygota</taxon>
        <taxon>Neoptera</taxon>
        <taxon>Paraneoptera</taxon>
        <taxon>Thysanoptera</taxon>
        <taxon>Terebrantia</taxon>
        <taxon>Thripoidea</taxon>
        <taxon>Thripidae</taxon>
        <taxon>Thrips</taxon>
    </lineage>
</organism>
<dbReference type="RefSeq" id="XP_034232028.1">
    <property type="nucleotide sequence ID" value="XM_034376137.1"/>
</dbReference>
<evidence type="ECO:0000313" key="5">
    <source>
        <dbReference type="Proteomes" id="UP000515158"/>
    </source>
</evidence>
<feature type="chain" id="PRO_5028395348" evidence="3">
    <location>
        <begin position="20"/>
        <end position="709"/>
    </location>
</feature>
<dbReference type="SMART" id="SM00703">
    <property type="entry name" value="NRF"/>
    <property type="match status" value="1"/>
</dbReference>
<reference evidence="6" key="1">
    <citation type="submission" date="2025-08" db="UniProtKB">
        <authorList>
            <consortium name="RefSeq"/>
        </authorList>
    </citation>
    <scope>IDENTIFICATION</scope>
    <source>
        <tissue evidence="6">Total insect</tissue>
    </source>
</reference>
<sequence length="709" mass="77890">MRTAHVVLPLLLLLGQSSGQSSAAHDDALQQLAESIVFPDSLRQHVQQVGTQVEGVTDCLAGLGRWAAGLATLQPWALQMVDSSAKLVTGVLYLNTWSMGNFDECVAAGDAELGWTGRYLLPTVEVAANGSAKGLAIKMAVCVPGSCQPGVLRAALARAADAVNSRLGWDALRCSLDDKAIAMAGPARKTTAADTIMICACLGLVLLVLVATTLDFSMSPEAKMARKNAFLLLAFSAKENARRLMTRPSAGDFTCINGIRFLSAMWVVLGHRYIALIQVPFMNLLDGSKRAKEMSTMVIINAPLSVDTFFLVGGMVNAYGFLRMTERSKSFDFIMYNVHRYVRLTPAFALMIGITATWLSLLSTGPVWNHVVGVESEYCQKYWWSALLYVANYVNPDTPCMGQAWYLMVDMQLHWLSPLLLIPLWKWGRWGVVWLFFVLCASCAVPFALTYIYRLPTPFPTELNLKVQQSFMRNMYLATHPRATAYVFGTLGGYILFLIKTGRIKPRLTPTLAGFGWVFSTVLCVVVIFSAHPLMDTKHHPYNVWEAASYAGLYRLGWSLGIAWVVFACILDYGGPINVFLSWRLFTVLGRLTYGIYLTHMAVQLVDHGTMRSPLVFSDFSMVEGMFSDALFAIFFGFCLCLAVESPISALEKHFRTTKKGVASLSVSKEPLPVEQDVKDPIPDEDETLARAASSRADAESGPSVSANG</sequence>
<feature type="transmembrane region" description="Helical" evidence="2">
    <location>
        <begin position="511"/>
        <end position="532"/>
    </location>
</feature>
<feature type="transmembrane region" description="Helical" evidence="2">
    <location>
        <begin position="341"/>
        <end position="361"/>
    </location>
</feature>
<feature type="transmembrane region" description="Helical" evidence="2">
    <location>
        <begin position="483"/>
        <end position="499"/>
    </location>
</feature>
<gene>
    <name evidence="6" type="primary">LOC117639997</name>
</gene>
<feature type="signal peptide" evidence="3">
    <location>
        <begin position="1"/>
        <end position="19"/>
    </location>
</feature>
<keyword evidence="3" id="KW-0732">Signal</keyword>
<dbReference type="Pfam" id="PF01757">
    <property type="entry name" value="Acyl_transf_3"/>
    <property type="match status" value="1"/>
</dbReference>
<dbReference type="InterPro" id="IPR006621">
    <property type="entry name" value="Nose-resist-to-fluoxetine_N"/>
</dbReference>
<keyword evidence="2" id="KW-0472">Membrane</keyword>
<evidence type="ECO:0000256" key="1">
    <source>
        <dbReference type="SAM" id="MobiDB-lite"/>
    </source>
</evidence>
<feature type="transmembrane region" description="Helical" evidence="2">
    <location>
        <begin position="432"/>
        <end position="453"/>
    </location>
</feature>
<feature type="transmembrane region" description="Helical" evidence="2">
    <location>
        <begin position="585"/>
        <end position="606"/>
    </location>
</feature>
<feature type="domain" description="Nose resistant-to-fluoxetine protein N-terminal" evidence="4">
    <location>
        <begin position="56"/>
        <end position="166"/>
    </location>
</feature>
<dbReference type="InterPro" id="IPR052728">
    <property type="entry name" value="O2_lipid_transport_reg"/>
</dbReference>
<protein>
    <submittedName>
        <fullName evidence="6">Nose resistant to fluoxetine protein 6-like</fullName>
    </submittedName>
</protein>
<evidence type="ECO:0000259" key="4">
    <source>
        <dbReference type="SMART" id="SM00703"/>
    </source>
</evidence>
<keyword evidence="2" id="KW-1133">Transmembrane helix</keyword>
<feature type="transmembrane region" description="Helical" evidence="2">
    <location>
        <begin position="552"/>
        <end position="573"/>
    </location>
</feature>
<feature type="transmembrane region" description="Helical" evidence="2">
    <location>
        <begin position="253"/>
        <end position="274"/>
    </location>
</feature>
<dbReference type="OrthoDB" id="10006435at2759"/>
<evidence type="ECO:0000256" key="3">
    <source>
        <dbReference type="SAM" id="SignalP"/>
    </source>
</evidence>
<feature type="transmembrane region" description="Helical" evidence="2">
    <location>
        <begin position="404"/>
        <end position="425"/>
    </location>
</feature>
<dbReference type="PANTHER" id="PTHR11161">
    <property type="entry name" value="O-ACYLTRANSFERASE"/>
    <property type="match status" value="1"/>
</dbReference>
<dbReference type="Proteomes" id="UP000515158">
    <property type="component" value="Unplaced"/>
</dbReference>
<feature type="transmembrane region" description="Helical" evidence="2">
    <location>
        <begin position="294"/>
        <end position="320"/>
    </location>
</feature>
<accession>A0A6P8XY51</accession>
<dbReference type="PANTHER" id="PTHR11161:SF0">
    <property type="entry name" value="O-ACYLTRANSFERASE LIKE PROTEIN"/>
    <property type="match status" value="1"/>
</dbReference>